<dbReference type="RefSeq" id="WP_379842777.1">
    <property type="nucleotide sequence ID" value="NZ_JBHSMA010000002.1"/>
</dbReference>
<accession>A0ABW0I799</accession>
<dbReference type="InterPro" id="IPR043472">
    <property type="entry name" value="Macro_dom-like"/>
</dbReference>
<comment type="catalytic activity">
    <reaction evidence="1">
        <text>an N-(ADP-alpha-D-ribosyl)-thymidine in DNA + H2O = a thymidine in DNA + ADP-D-ribose</text>
        <dbReference type="Rhea" id="RHEA:71655"/>
        <dbReference type="Rhea" id="RHEA-COMP:13556"/>
        <dbReference type="Rhea" id="RHEA-COMP:18051"/>
        <dbReference type="ChEBI" id="CHEBI:15377"/>
        <dbReference type="ChEBI" id="CHEBI:57967"/>
        <dbReference type="ChEBI" id="CHEBI:137386"/>
        <dbReference type="ChEBI" id="CHEBI:191199"/>
    </reaction>
    <physiologicalReaction direction="left-to-right" evidence="1">
        <dbReference type="Rhea" id="RHEA:71656"/>
    </physiologicalReaction>
</comment>
<dbReference type="PANTHER" id="PTHR12521:SF0">
    <property type="entry name" value="ADP-RIBOSE GLYCOHYDROLASE OARD1"/>
    <property type="match status" value="1"/>
</dbReference>
<dbReference type="SUPFAM" id="SSF52949">
    <property type="entry name" value="Macro domain-like"/>
    <property type="match status" value="1"/>
</dbReference>
<dbReference type="Proteomes" id="UP001596106">
    <property type="component" value="Unassembled WGS sequence"/>
</dbReference>
<feature type="domain" description="Macro" evidence="2">
    <location>
        <begin position="1"/>
        <end position="154"/>
    </location>
</feature>
<dbReference type="SMART" id="SM00506">
    <property type="entry name" value="A1pp"/>
    <property type="match status" value="1"/>
</dbReference>
<comment type="caution">
    <text evidence="3">The sequence shown here is derived from an EMBL/GenBank/DDBJ whole genome shotgun (WGS) entry which is preliminary data.</text>
</comment>
<evidence type="ECO:0000259" key="2">
    <source>
        <dbReference type="PROSITE" id="PS51154"/>
    </source>
</evidence>
<name>A0ABW0I799_9BACT</name>
<keyword evidence="4" id="KW-1185">Reference proteome</keyword>
<organism evidence="3 4">
    <name type="scientific">Larkinella bovis</name>
    <dbReference type="NCBI Taxonomy" id="683041"/>
    <lineage>
        <taxon>Bacteria</taxon>
        <taxon>Pseudomonadati</taxon>
        <taxon>Bacteroidota</taxon>
        <taxon>Cytophagia</taxon>
        <taxon>Cytophagales</taxon>
        <taxon>Spirosomataceae</taxon>
        <taxon>Larkinella</taxon>
    </lineage>
</organism>
<evidence type="ECO:0000256" key="1">
    <source>
        <dbReference type="ARBA" id="ARBA00035885"/>
    </source>
</evidence>
<protein>
    <submittedName>
        <fullName evidence="3">Macro domain-containing protein</fullName>
    </submittedName>
</protein>
<dbReference type="Gene3D" id="3.40.220.10">
    <property type="entry name" value="Leucine Aminopeptidase, subunit E, domain 1"/>
    <property type="match status" value="1"/>
</dbReference>
<gene>
    <name evidence="3" type="ORF">ACFPMF_07465</name>
</gene>
<sequence>MITLVQDNLLKSDAEALVNTVNTVGVMGKGIALQFREKYPLNYELYHKACSKKEIKIGKMFVTRTDRIGHPKFIINFPTKEHWKGKSKLEYIEQGLDDLIRVIQEYNIRSVAVPPLGCGNGGLDWNSVKPILIEKLSHIEAEVYLYEPGLSPEEVTTPEVSRGLTKARALILTLINQYTILGFDVTHIEIQKLAYFLQEFGQTDLRLKYQQGTYGPFAYNLQHLLARLEGAYLQGHIRVADARPHDTLALYNERINEISNFLSQNTSPTEKQRLKTVTQLIEGFESPFGLELLATVHWTMKQLNVTKPLLDSVVQYIHNWSTRKREIMTPSLIKVAFDRINLFHQ</sequence>
<dbReference type="Pfam" id="PF01661">
    <property type="entry name" value="Macro"/>
    <property type="match status" value="1"/>
</dbReference>
<dbReference type="EMBL" id="JBHSMA010000002">
    <property type="protein sequence ID" value="MFC5409138.1"/>
    <property type="molecule type" value="Genomic_DNA"/>
</dbReference>
<dbReference type="PANTHER" id="PTHR12521">
    <property type="entry name" value="PROTEIN C6ORF130"/>
    <property type="match status" value="1"/>
</dbReference>
<evidence type="ECO:0000313" key="3">
    <source>
        <dbReference type="EMBL" id="MFC5409138.1"/>
    </source>
</evidence>
<dbReference type="PROSITE" id="PS51154">
    <property type="entry name" value="MACRO"/>
    <property type="match status" value="1"/>
</dbReference>
<proteinExistence type="predicted"/>
<dbReference type="InterPro" id="IPR050892">
    <property type="entry name" value="ADP-ribose_metab_enzymes"/>
</dbReference>
<reference evidence="4" key="1">
    <citation type="journal article" date="2019" name="Int. J. Syst. Evol. Microbiol.">
        <title>The Global Catalogue of Microorganisms (GCM) 10K type strain sequencing project: providing services to taxonomists for standard genome sequencing and annotation.</title>
        <authorList>
            <consortium name="The Broad Institute Genomics Platform"/>
            <consortium name="The Broad Institute Genome Sequencing Center for Infectious Disease"/>
            <person name="Wu L."/>
            <person name="Ma J."/>
        </authorList>
    </citation>
    <scope>NUCLEOTIDE SEQUENCE [LARGE SCALE GENOMIC DNA]</scope>
    <source>
        <strain evidence="4">CCUG 55250</strain>
    </source>
</reference>
<dbReference type="CDD" id="cd02901">
    <property type="entry name" value="Macro_Poa1p-like"/>
    <property type="match status" value="1"/>
</dbReference>
<dbReference type="InterPro" id="IPR002589">
    <property type="entry name" value="Macro_dom"/>
</dbReference>
<evidence type="ECO:0000313" key="4">
    <source>
        <dbReference type="Proteomes" id="UP001596106"/>
    </source>
</evidence>